<keyword evidence="1" id="KW-0413">Isomerase</keyword>
<dbReference type="EMBL" id="VMGH01000007">
    <property type="protein sequence ID" value="TSC92211.1"/>
    <property type="molecule type" value="Genomic_DNA"/>
</dbReference>
<organism evidence="1 2">
    <name type="scientific">Candidatus Berkelbacteria bacterium Licking1014_96</name>
    <dbReference type="NCBI Taxonomy" id="2017149"/>
    <lineage>
        <taxon>Bacteria</taxon>
        <taxon>Candidatus Berkelbacteria</taxon>
    </lineage>
</organism>
<sequence length="22" mass="2466">MKKIDPRVTALEELAKITPKIA</sequence>
<dbReference type="GO" id="GO:0016853">
    <property type="term" value="F:isomerase activity"/>
    <property type="evidence" value="ECO:0007669"/>
    <property type="project" value="UniProtKB-KW"/>
</dbReference>
<gene>
    <name evidence="1" type="ORF">CEN92_54</name>
</gene>
<dbReference type="AlphaFoldDB" id="A0A554LH62"/>
<proteinExistence type="predicted"/>
<evidence type="ECO:0000313" key="2">
    <source>
        <dbReference type="Proteomes" id="UP000318296"/>
    </source>
</evidence>
<feature type="non-terminal residue" evidence="1">
    <location>
        <position position="22"/>
    </location>
</feature>
<accession>A0A554LH62</accession>
<name>A0A554LH62_9BACT</name>
<comment type="caution">
    <text evidence="1">The sequence shown here is derived from an EMBL/GenBank/DDBJ whole genome shotgun (WGS) entry which is preliminary data.</text>
</comment>
<reference evidence="1 2" key="1">
    <citation type="submission" date="2017-07" db="EMBL/GenBank/DDBJ databases">
        <title>Mechanisms for carbon and nitrogen cycling indicate functional differentiation within the Candidate Phyla Radiation.</title>
        <authorList>
            <person name="Danczak R.E."/>
            <person name="Johnston M.D."/>
            <person name="Kenah C."/>
            <person name="Slattery M."/>
            <person name="Wrighton K.C."/>
            <person name="Wilkins M.J."/>
        </authorList>
    </citation>
    <scope>NUCLEOTIDE SEQUENCE [LARGE SCALE GENOMIC DNA]</scope>
    <source>
        <strain evidence="1">Licking1014_96</strain>
    </source>
</reference>
<protein>
    <submittedName>
        <fullName evidence="1">Isopentenyl-diphosphate delta-isomerase</fullName>
    </submittedName>
</protein>
<dbReference type="Proteomes" id="UP000318296">
    <property type="component" value="Unassembled WGS sequence"/>
</dbReference>
<evidence type="ECO:0000313" key="1">
    <source>
        <dbReference type="EMBL" id="TSC92211.1"/>
    </source>
</evidence>